<dbReference type="Proteomes" id="UP001188597">
    <property type="component" value="Unassembled WGS sequence"/>
</dbReference>
<dbReference type="GO" id="GO:0016042">
    <property type="term" value="P:lipid catabolic process"/>
    <property type="evidence" value="ECO:0007669"/>
    <property type="project" value="UniProtKB-KW"/>
</dbReference>
<evidence type="ECO:0000313" key="4">
    <source>
        <dbReference type="EMBL" id="KAK3030676.1"/>
    </source>
</evidence>
<dbReference type="InterPro" id="IPR051058">
    <property type="entry name" value="GDSL_Est/Lipase"/>
</dbReference>
<evidence type="ECO:0008006" key="6">
    <source>
        <dbReference type="Google" id="ProtNLM"/>
    </source>
</evidence>
<dbReference type="CDD" id="cd01837">
    <property type="entry name" value="SGNH_plant_lipase_like"/>
    <property type="match status" value="1"/>
</dbReference>
<keyword evidence="3" id="KW-0442">Lipid degradation</keyword>
<keyword evidence="2" id="KW-0378">Hydrolase</keyword>
<evidence type="ECO:0000256" key="1">
    <source>
        <dbReference type="ARBA" id="ARBA00008668"/>
    </source>
</evidence>
<proteinExistence type="inferred from homology"/>
<name>A0AA89BFZ0_9ASTE</name>
<comment type="similarity">
    <text evidence="1">Belongs to the 'GDSL' lipolytic enzyme family.</text>
</comment>
<dbReference type="Gene3D" id="3.40.50.1110">
    <property type="entry name" value="SGNH hydrolase"/>
    <property type="match status" value="1"/>
</dbReference>
<dbReference type="GO" id="GO:0016788">
    <property type="term" value="F:hydrolase activity, acting on ester bonds"/>
    <property type="evidence" value="ECO:0007669"/>
    <property type="project" value="InterPro"/>
</dbReference>
<keyword evidence="5" id="KW-1185">Reference proteome</keyword>
<dbReference type="AlphaFoldDB" id="A0AA89BFZ0"/>
<evidence type="ECO:0000313" key="5">
    <source>
        <dbReference type="Proteomes" id="UP001188597"/>
    </source>
</evidence>
<dbReference type="InterPro" id="IPR035669">
    <property type="entry name" value="SGNH_plant_lipase-like"/>
</dbReference>
<dbReference type="PANTHER" id="PTHR45648:SF5">
    <property type="entry name" value="OS04G0577300 PROTEIN"/>
    <property type="match status" value="1"/>
</dbReference>
<dbReference type="InterPro" id="IPR001087">
    <property type="entry name" value="GDSL"/>
</dbReference>
<accession>A0AA89BFZ0</accession>
<sequence length="439" mass="48430">MKLTTSLITLPVNVKADLVLMPRTAISKEKTPQNQEDLRTKRVRWGRDLRRGCYGNHWLGATQQFCENEKENGNYPSFPPDPATDFNCLSVTSFVFGDSLVDAGNNDFLFTLSKADSPPYGIDFTPSGGQPTGRFTNGRTISDVVDQALGANSLPPPYLAPNSASNAVHGGINYASGASGILDQTGKLFIGRIPLGEQITYFELNRAYMVNVMGENGTKSFLNKAIFSVTIGSNDILNYLQPSIPFFGEDKVSPPMFQDFMVSNLTVHLKRLHELGARKIIVVGVGPLGCIPFVRALHLVPSGKCSAKVNSLIQGYNKKLRDMLNQCNQEMGPETIYVYANSYDIFGGIILNYHKYGFENANDPCCGGYFPPFVCFKGKDANTSSVLCNDRAKYVFWDAYHPTEAVNLIIAEKLLNGDESASSPINIRELYDYKIDRTN</sequence>
<evidence type="ECO:0000256" key="3">
    <source>
        <dbReference type="ARBA" id="ARBA00022963"/>
    </source>
</evidence>
<comment type="caution">
    <text evidence="4">The sequence shown here is derived from an EMBL/GenBank/DDBJ whole genome shotgun (WGS) entry which is preliminary data.</text>
</comment>
<dbReference type="PANTHER" id="PTHR45648">
    <property type="entry name" value="GDSL LIPASE/ACYLHYDROLASE FAMILY PROTEIN (AFU_ORTHOLOGUE AFUA_4G14700)"/>
    <property type="match status" value="1"/>
</dbReference>
<dbReference type="SUPFAM" id="SSF52266">
    <property type="entry name" value="SGNH hydrolase"/>
    <property type="match status" value="1"/>
</dbReference>
<dbReference type="EMBL" id="JAVXUP010000332">
    <property type="protein sequence ID" value="KAK3030676.1"/>
    <property type="molecule type" value="Genomic_DNA"/>
</dbReference>
<protein>
    <recommendedName>
        <fullName evidence="6">GDSL esterase/lipase</fullName>
    </recommendedName>
</protein>
<organism evidence="4 5">
    <name type="scientific">Escallonia herrerae</name>
    <dbReference type="NCBI Taxonomy" id="1293975"/>
    <lineage>
        <taxon>Eukaryota</taxon>
        <taxon>Viridiplantae</taxon>
        <taxon>Streptophyta</taxon>
        <taxon>Embryophyta</taxon>
        <taxon>Tracheophyta</taxon>
        <taxon>Spermatophyta</taxon>
        <taxon>Magnoliopsida</taxon>
        <taxon>eudicotyledons</taxon>
        <taxon>Gunneridae</taxon>
        <taxon>Pentapetalae</taxon>
        <taxon>asterids</taxon>
        <taxon>campanulids</taxon>
        <taxon>Escalloniales</taxon>
        <taxon>Escalloniaceae</taxon>
        <taxon>Escallonia</taxon>
    </lineage>
</organism>
<dbReference type="Pfam" id="PF00657">
    <property type="entry name" value="Lipase_GDSL"/>
    <property type="match status" value="1"/>
</dbReference>
<reference evidence="4" key="1">
    <citation type="submission" date="2022-12" db="EMBL/GenBank/DDBJ databases">
        <title>Draft genome assemblies for two species of Escallonia (Escalloniales).</title>
        <authorList>
            <person name="Chanderbali A."/>
            <person name="Dervinis C."/>
            <person name="Anghel I."/>
            <person name="Soltis D."/>
            <person name="Soltis P."/>
            <person name="Zapata F."/>
        </authorList>
    </citation>
    <scope>NUCLEOTIDE SEQUENCE</scope>
    <source>
        <strain evidence="4">UCBG64.0493</strain>
        <tissue evidence="4">Leaf</tissue>
    </source>
</reference>
<gene>
    <name evidence="4" type="ORF">RJ639_035880</name>
</gene>
<dbReference type="InterPro" id="IPR036514">
    <property type="entry name" value="SGNH_hydro_sf"/>
</dbReference>
<evidence type="ECO:0000256" key="2">
    <source>
        <dbReference type="ARBA" id="ARBA00022801"/>
    </source>
</evidence>
<keyword evidence="3" id="KW-0443">Lipid metabolism</keyword>